<name>A0A818JIU2_9BILA</name>
<dbReference type="GO" id="GO:0016887">
    <property type="term" value="F:ATP hydrolysis activity"/>
    <property type="evidence" value="ECO:0007669"/>
    <property type="project" value="InterPro"/>
</dbReference>
<evidence type="ECO:0000256" key="6">
    <source>
        <dbReference type="ARBA" id="ARBA00022946"/>
    </source>
</evidence>
<comment type="subcellular location">
    <subcellularLocation>
        <location evidence="1">Membrane</location>
        <topology evidence="1">Multi-pass membrane protein</topology>
    </subcellularLocation>
</comment>
<dbReference type="InterPro" id="IPR003593">
    <property type="entry name" value="AAA+_ATPase"/>
</dbReference>
<feature type="transmembrane region" description="Helical" evidence="10">
    <location>
        <begin position="127"/>
        <end position="150"/>
    </location>
</feature>
<evidence type="ECO:0008006" key="15">
    <source>
        <dbReference type="Google" id="ProtNLM"/>
    </source>
</evidence>
<evidence type="ECO:0000259" key="11">
    <source>
        <dbReference type="PROSITE" id="PS50893"/>
    </source>
</evidence>
<dbReference type="Pfam" id="PF00005">
    <property type="entry name" value="ABC_tran"/>
    <property type="match status" value="1"/>
</dbReference>
<dbReference type="SMART" id="SM00382">
    <property type="entry name" value="AAA"/>
    <property type="match status" value="1"/>
</dbReference>
<dbReference type="AlphaFoldDB" id="A0A818JIU2"/>
<dbReference type="Gene3D" id="3.40.50.300">
    <property type="entry name" value="P-loop containing nucleotide triphosphate hydrolases"/>
    <property type="match status" value="1"/>
</dbReference>
<organism evidence="13 14">
    <name type="scientific">Rotaria sordida</name>
    <dbReference type="NCBI Taxonomy" id="392033"/>
    <lineage>
        <taxon>Eukaryota</taxon>
        <taxon>Metazoa</taxon>
        <taxon>Spiralia</taxon>
        <taxon>Gnathifera</taxon>
        <taxon>Rotifera</taxon>
        <taxon>Eurotatoria</taxon>
        <taxon>Bdelloidea</taxon>
        <taxon>Philodinida</taxon>
        <taxon>Philodinidae</taxon>
        <taxon>Rotaria</taxon>
    </lineage>
</organism>
<dbReference type="PROSITE" id="PS50893">
    <property type="entry name" value="ABC_TRANSPORTER_2"/>
    <property type="match status" value="1"/>
</dbReference>
<keyword evidence="5" id="KW-0067">ATP-binding</keyword>
<dbReference type="GO" id="GO:0005524">
    <property type="term" value="F:ATP binding"/>
    <property type="evidence" value="ECO:0007669"/>
    <property type="project" value="UniProtKB-KW"/>
</dbReference>
<dbReference type="InterPro" id="IPR039421">
    <property type="entry name" value="Type_1_exporter"/>
</dbReference>
<keyword evidence="4" id="KW-0999">Mitochondrion inner membrane</keyword>
<feature type="transmembrane region" description="Helical" evidence="10">
    <location>
        <begin position="347"/>
        <end position="366"/>
    </location>
</feature>
<dbReference type="FunFam" id="3.40.50.300:FF:000218">
    <property type="entry name" value="Multidrug ABC transporter ATP-binding protein"/>
    <property type="match status" value="1"/>
</dbReference>
<evidence type="ECO:0000256" key="1">
    <source>
        <dbReference type="ARBA" id="ARBA00004141"/>
    </source>
</evidence>
<sequence>MTFHRLTLLSSFIARSSNFLIHSHQGRLFKFNPNRQFSLTSIRSQRGDRPTILRNNAEKTPKVKLTLTDLGKLFRLAQHEKGRISGAIILLIISSGVTMSVPYILGRIIDMLQTYKHDELRRRLKQTTFFLIGVFGIGAIANFGRVYLILTTSQRIIKRIREQLFNSILRKEIAFFDKKKTGELVNRLSSDTEVMSNAVTQNISDGLRALTQSVAGVGLMLYISPQLALVGLTTVPPVAVGAILFGRFIKQLSRKVQDALAKATDVAEERFSNIRTVKSFSKEEQEIQLYNQRISNVLQLKYTESLAYGLFYGMTGLCGNIIVLSVFYFGGVSMSQESLTIGDLSSFLLYAFYVGVSISGIFSFHLELMKGVGASQAVWSILNDEHNEKMILSSQSQRTIHGAPLTSALMLHDITFDSISFCYPTRPNALVLDNLTLRVPGGRVLAICGSSGSGKSTLAQLLLRFYEPQSGQIRIGNIPINDMPLHWLRSNIGTVPQEPILFSSSIYDNIAYGYPTVVEHVPENVLKNKVIQAANTANASGFVEQLPEKYDTKVGERGTMLSGNIYIYNVLFVIRSGQKQRVALSRAILRDPSILVLDEATSALDAQSEYLVQEALEKIMVNRTVIIIAHRLSTIIKADQIALLDKGRIGEQGTYAELMNIENGLFRNLVATQTIVDTDVVE</sequence>
<keyword evidence="9 10" id="KW-0472">Membrane</keyword>
<dbReference type="SUPFAM" id="SSF52540">
    <property type="entry name" value="P-loop containing nucleoside triphosphate hydrolases"/>
    <property type="match status" value="1"/>
</dbReference>
<dbReference type="Gene3D" id="1.20.1560.10">
    <property type="entry name" value="ABC transporter type 1, transmembrane domain"/>
    <property type="match status" value="1"/>
</dbReference>
<feature type="transmembrane region" description="Helical" evidence="10">
    <location>
        <begin position="84"/>
        <end position="106"/>
    </location>
</feature>
<dbReference type="Pfam" id="PF00664">
    <property type="entry name" value="ABC_membrane"/>
    <property type="match status" value="1"/>
</dbReference>
<evidence type="ECO:0000256" key="8">
    <source>
        <dbReference type="ARBA" id="ARBA00023128"/>
    </source>
</evidence>
<evidence type="ECO:0000256" key="3">
    <source>
        <dbReference type="ARBA" id="ARBA00022741"/>
    </source>
</evidence>
<feature type="transmembrane region" description="Helical" evidence="10">
    <location>
        <begin position="306"/>
        <end position="327"/>
    </location>
</feature>
<gene>
    <name evidence="13" type="ORF">JBS370_LOCUS812</name>
</gene>
<evidence type="ECO:0000256" key="7">
    <source>
        <dbReference type="ARBA" id="ARBA00022989"/>
    </source>
</evidence>
<keyword evidence="6" id="KW-0809">Transit peptide</keyword>
<evidence type="ECO:0000259" key="12">
    <source>
        <dbReference type="PROSITE" id="PS50929"/>
    </source>
</evidence>
<dbReference type="GO" id="GO:0015421">
    <property type="term" value="F:ABC-type oligopeptide transporter activity"/>
    <property type="evidence" value="ECO:0007669"/>
    <property type="project" value="TreeGrafter"/>
</dbReference>
<dbReference type="InterPro" id="IPR011527">
    <property type="entry name" value="ABC1_TM_dom"/>
</dbReference>
<protein>
    <recommendedName>
        <fullName evidence="15">ATP-binding cassette sub-family B member 10, mitochondrial</fullName>
    </recommendedName>
</protein>
<dbReference type="Proteomes" id="UP000663836">
    <property type="component" value="Unassembled WGS sequence"/>
</dbReference>
<dbReference type="GO" id="GO:0090374">
    <property type="term" value="P:oligopeptide export from mitochondrion"/>
    <property type="evidence" value="ECO:0007669"/>
    <property type="project" value="TreeGrafter"/>
</dbReference>
<evidence type="ECO:0000313" key="14">
    <source>
        <dbReference type="Proteomes" id="UP000663836"/>
    </source>
</evidence>
<dbReference type="PROSITE" id="PS50929">
    <property type="entry name" value="ABC_TM1F"/>
    <property type="match status" value="1"/>
</dbReference>
<evidence type="ECO:0000313" key="13">
    <source>
        <dbReference type="EMBL" id="CAF3540080.1"/>
    </source>
</evidence>
<dbReference type="FunFam" id="1.20.1560.10:FF:000048">
    <property type="entry name" value="ATP-binding cassette sub-family B member 10, mitochondrial"/>
    <property type="match status" value="1"/>
</dbReference>
<feature type="domain" description="ABC transporter" evidence="11">
    <location>
        <begin position="409"/>
        <end position="671"/>
    </location>
</feature>
<keyword evidence="3" id="KW-0547">Nucleotide-binding</keyword>
<evidence type="ECO:0000256" key="10">
    <source>
        <dbReference type="SAM" id="Phobius"/>
    </source>
</evidence>
<dbReference type="InterPro" id="IPR003439">
    <property type="entry name" value="ABC_transporter-like_ATP-bd"/>
</dbReference>
<dbReference type="SUPFAM" id="SSF90123">
    <property type="entry name" value="ABC transporter transmembrane region"/>
    <property type="match status" value="1"/>
</dbReference>
<feature type="domain" description="ABC transmembrane type-1" evidence="12">
    <location>
        <begin position="86"/>
        <end position="364"/>
    </location>
</feature>
<evidence type="ECO:0000256" key="9">
    <source>
        <dbReference type="ARBA" id="ARBA00023136"/>
    </source>
</evidence>
<comment type="caution">
    <text evidence="13">The sequence shown here is derived from an EMBL/GenBank/DDBJ whole genome shotgun (WGS) entry which is preliminary data.</text>
</comment>
<evidence type="ECO:0000256" key="2">
    <source>
        <dbReference type="ARBA" id="ARBA00022692"/>
    </source>
</evidence>
<dbReference type="InterPro" id="IPR027417">
    <property type="entry name" value="P-loop_NTPase"/>
</dbReference>
<keyword evidence="7 10" id="KW-1133">Transmembrane helix</keyword>
<dbReference type="CDD" id="cd18573">
    <property type="entry name" value="ABC_6TM_ABCB10_like"/>
    <property type="match status" value="1"/>
</dbReference>
<keyword evidence="2 10" id="KW-0812">Transmembrane</keyword>
<evidence type="ECO:0000256" key="4">
    <source>
        <dbReference type="ARBA" id="ARBA00022792"/>
    </source>
</evidence>
<accession>A0A818JIU2</accession>
<proteinExistence type="predicted"/>
<dbReference type="InterPro" id="IPR036640">
    <property type="entry name" value="ABC1_TM_sf"/>
</dbReference>
<reference evidence="13" key="1">
    <citation type="submission" date="2021-02" db="EMBL/GenBank/DDBJ databases">
        <authorList>
            <person name="Nowell W R."/>
        </authorList>
    </citation>
    <scope>NUCLEOTIDE SEQUENCE</scope>
</reference>
<feature type="transmembrane region" description="Helical" evidence="10">
    <location>
        <begin position="227"/>
        <end position="245"/>
    </location>
</feature>
<evidence type="ECO:0000256" key="5">
    <source>
        <dbReference type="ARBA" id="ARBA00022840"/>
    </source>
</evidence>
<dbReference type="GO" id="GO:0005743">
    <property type="term" value="C:mitochondrial inner membrane"/>
    <property type="evidence" value="ECO:0007669"/>
    <property type="project" value="TreeGrafter"/>
</dbReference>
<dbReference type="PANTHER" id="PTHR43394:SF1">
    <property type="entry name" value="ATP-BINDING CASSETTE SUB-FAMILY B MEMBER 10, MITOCHONDRIAL"/>
    <property type="match status" value="1"/>
</dbReference>
<keyword evidence="8" id="KW-0496">Mitochondrion</keyword>
<dbReference type="EMBL" id="CAJOBD010000024">
    <property type="protein sequence ID" value="CAF3540080.1"/>
    <property type="molecule type" value="Genomic_DNA"/>
</dbReference>
<dbReference type="PANTHER" id="PTHR43394">
    <property type="entry name" value="ATP-DEPENDENT PERMEASE MDL1, MITOCHONDRIAL"/>
    <property type="match status" value="1"/>
</dbReference>